<dbReference type="SUPFAM" id="SSF161098">
    <property type="entry name" value="MetI-like"/>
    <property type="match status" value="1"/>
</dbReference>
<evidence type="ECO:0000256" key="3">
    <source>
        <dbReference type="ARBA" id="ARBA00022475"/>
    </source>
</evidence>
<evidence type="ECO:0000256" key="5">
    <source>
        <dbReference type="ARBA" id="ARBA00022989"/>
    </source>
</evidence>
<feature type="transmembrane region" description="Helical" evidence="7">
    <location>
        <begin position="200"/>
        <end position="219"/>
    </location>
</feature>
<dbReference type="InterPro" id="IPR051393">
    <property type="entry name" value="ABC_transporter_permease"/>
</dbReference>
<dbReference type="InterPro" id="IPR000515">
    <property type="entry name" value="MetI-like"/>
</dbReference>
<dbReference type="EMBL" id="BAABLO010000005">
    <property type="protein sequence ID" value="GAA4721318.1"/>
    <property type="molecule type" value="Genomic_DNA"/>
</dbReference>
<accession>A0ABP8Y8L4</accession>
<dbReference type="PROSITE" id="PS50928">
    <property type="entry name" value="ABC_TM1"/>
    <property type="match status" value="1"/>
</dbReference>
<dbReference type="PANTHER" id="PTHR30193:SF37">
    <property type="entry name" value="INNER MEMBRANE ABC TRANSPORTER PERMEASE PROTEIN YCJO"/>
    <property type="match status" value="1"/>
</dbReference>
<evidence type="ECO:0000256" key="6">
    <source>
        <dbReference type="ARBA" id="ARBA00023136"/>
    </source>
</evidence>
<proteinExistence type="inferred from homology"/>
<gene>
    <name evidence="10" type="ORF">GCM10025782_18730</name>
</gene>
<comment type="similarity">
    <text evidence="7">Belongs to the binding-protein-dependent transport system permease family.</text>
</comment>
<evidence type="ECO:0000256" key="2">
    <source>
        <dbReference type="ARBA" id="ARBA00022448"/>
    </source>
</evidence>
<evidence type="ECO:0000259" key="9">
    <source>
        <dbReference type="PROSITE" id="PS50928"/>
    </source>
</evidence>
<protein>
    <submittedName>
        <fullName evidence="10">Sugar ABC transporter permease</fullName>
    </submittedName>
</protein>
<comment type="subcellular location">
    <subcellularLocation>
        <location evidence="1 7">Cell membrane</location>
        <topology evidence="1 7">Multi-pass membrane protein</topology>
    </subcellularLocation>
</comment>
<feature type="transmembrane region" description="Helical" evidence="7">
    <location>
        <begin position="291"/>
        <end position="316"/>
    </location>
</feature>
<evidence type="ECO:0000313" key="11">
    <source>
        <dbReference type="Proteomes" id="UP001500556"/>
    </source>
</evidence>
<keyword evidence="6 7" id="KW-0472">Membrane</keyword>
<feature type="transmembrane region" description="Helical" evidence="7">
    <location>
        <begin position="138"/>
        <end position="158"/>
    </location>
</feature>
<evidence type="ECO:0000256" key="1">
    <source>
        <dbReference type="ARBA" id="ARBA00004651"/>
    </source>
</evidence>
<evidence type="ECO:0000313" key="10">
    <source>
        <dbReference type="EMBL" id="GAA4721318.1"/>
    </source>
</evidence>
<dbReference type="CDD" id="cd06261">
    <property type="entry name" value="TM_PBP2"/>
    <property type="match status" value="1"/>
</dbReference>
<keyword evidence="4 7" id="KW-0812">Transmembrane</keyword>
<dbReference type="Proteomes" id="UP001500556">
    <property type="component" value="Unassembled WGS sequence"/>
</dbReference>
<comment type="caution">
    <text evidence="10">The sequence shown here is derived from an EMBL/GenBank/DDBJ whole genome shotgun (WGS) entry which is preliminary data.</text>
</comment>
<feature type="transmembrane region" description="Helical" evidence="7">
    <location>
        <begin position="36"/>
        <end position="58"/>
    </location>
</feature>
<dbReference type="InterPro" id="IPR035906">
    <property type="entry name" value="MetI-like_sf"/>
</dbReference>
<organism evidence="10 11">
    <name type="scientific">Pedococcus ginsenosidimutans</name>
    <dbReference type="NCBI Taxonomy" id="490570"/>
    <lineage>
        <taxon>Bacteria</taxon>
        <taxon>Bacillati</taxon>
        <taxon>Actinomycetota</taxon>
        <taxon>Actinomycetes</taxon>
        <taxon>Micrococcales</taxon>
        <taxon>Intrasporangiaceae</taxon>
        <taxon>Pedococcus</taxon>
    </lineage>
</organism>
<keyword evidence="2 7" id="KW-0813">Transport</keyword>
<sequence>MAATTEVTSRGEADQPGRLPRGGTAKSRGGALREGGAAWVLALPFCLLFLTFTVWPVIQSLFMSFTDTRARDLRTPFAVNIVGLDNFTKALSDPLFLKAAGNTAYFVLVGVPLTLTMALAAAVVLDRGITRFRAVFRLGFYLPVITSIVAVAVVWRFLLQQDNGLINTALGWVGINGPNWLGDSHWSMPALILMASWRNFGTAMIIFLAGLQAVPWMLHEAAAIDGAGTWKRFRHITLPMLRPTILFVSVTTGIGYLQFFEEPYVLTDGGPLSSTISMSMYTYKQFGFGNYGYAASLSYLIFVVIAVVTAIQFRLLREKG</sequence>
<keyword evidence="3" id="KW-1003">Cell membrane</keyword>
<feature type="transmembrane region" description="Helical" evidence="7">
    <location>
        <begin position="104"/>
        <end position="126"/>
    </location>
</feature>
<name>A0ABP8Y8L4_9MICO</name>
<evidence type="ECO:0000256" key="7">
    <source>
        <dbReference type="RuleBase" id="RU363032"/>
    </source>
</evidence>
<dbReference type="Gene3D" id="1.10.3720.10">
    <property type="entry name" value="MetI-like"/>
    <property type="match status" value="1"/>
</dbReference>
<dbReference type="PANTHER" id="PTHR30193">
    <property type="entry name" value="ABC TRANSPORTER PERMEASE PROTEIN"/>
    <property type="match status" value="1"/>
</dbReference>
<feature type="domain" description="ABC transmembrane type-1" evidence="9">
    <location>
        <begin position="100"/>
        <end position="312"/>
    </location>
</feature>
<dbReference type="RefSeq" id="WP_345502741.1">
    <property type="nucleotide sequence ID" value="NZ_BAABLO010000005.1"/>
</dbReference>
<feature type="region of interest" description="Disordered" evidence="8">
    <location>
        <begin position="1"/>
        <end position="28"/>
    </location>
</feature>
<feature type="transmembrane region" description="Helical" evidence="7">
    <location>
        <begin position="240"/>
        <end position="259"/>
    </location>
</feature>
<dbReference type="Pfam" id="PF00528">
    <property type="entry name" value="BPD_transp_1"/>
    <property type="match status" value="1"/>
</dbReference>
<keyword evidence="5 7" id="KW-1133">Transmembrane helix</keyword>
<evidence type="ECO:0000256" key="4">
    <source>
        <dbReference type="ARBA" id="ARBA00022692"/>
    </source>
</evidence>
<keyword evidence="11" id="KW-1185">Reference proteome</keyword>
<reference evidence="11" key="1">
    <citation type="journal article" date="2019" name="Int. J. Syst. Evol. Microbiol.">
        <title>The Global Catalogue of Microorganisms (GCM) 10K type strain sequencing project: providing services to taxonomists for standard genome sequencing and annotation.</title>
        <authorList>
            <consortium name="The Broad Institute Genomics Platform"/>
            <consortium name="The Broad Institute Genome Sequencing Center for Infectious Disease"/>
            <person name="Wu L."/>
            <person name="Ma J."/>
        </authorList>
    </citation>
    <scope>NUCLEOTIDE SEQUENCE [LARGE SCALE GENOMIC DNA]</scope>
    <source>
        <strain evidence="11">JCM 18961</strain>
    </source>
</reference>
<evidence type="ECO:0000256" key="8">
    <source>
        <dbReference type="SAM" id="MobiDB-lite"/>
    </source>
</evidence>